<sequence length="324" mass="36421">MRDKMFPSYQVPPEDIVEVVFAISELGEDASKEQISEFTGESTRKVRESIKVLRELNIIASEQNVGLAIRYDSLIQQLSPDERGAIIEEALVSHQPFVDYASYIDQGYTSKQAAQKVHSAYDVAKSREYLQKYFERLGEFSDVLSEDGNLAVEIREIPANSTVSIEQLRDALDSKLEIRVYLDEILGDEIMNFVDKDTKKDLTDAYLKHASDPRASISAVGRAFEDFLRNVGDTFGSDSRDYSTGSGIIPVGNHLEGDNLIKKIHKRRIFAFAELRNKGGAHGDDAEQLERWKTSPEVSLSQAIEATLLIRSIYRYASEGELVL</sequence>
<name>A0A8J7Y500_9EURY</name>
<dbReference type="Proteomes" id="UP000766550">
    <property type="component" value="Unassembled WGS sequence"/>
</dbReference>
<evidence type="ECO:0000313" key="1">
    <source>
        <dbReference type="EMBL" id="MBV0924605.1"/>
    </source>
</evidence>
<dbReference type="EMBL" id="JAHQXF010000002">
    <property type="protein sequence ID" value="MBV0924605.1"/>
    <property type="molecule type" value="Genomic_DNA"/>
</dbReference>
<evidence type="ECO:0000313" key="2">
    <source>
        <dbReference type="Proteomes" id="UP000766550"/>
    </source>
</evidence>
<dbReference type="RefSeq" id="WP_162319165.1">
    <property type="nucleotide sequence ID" value="NZ_JAHQXF010000002.1"/>
</dbReference>
<proteinExistence type="predicted"/>
<accession>A0A8J7Y500</accession>
<organism evidence="1 2">
    <name type="scientific">Haloarcula limicola</name>
    <dbReference type="NCBI Taxonomy" id="1429915"/>
    <lineage>
        <taxon>Archaea</taxon>
        <taxon>Methanobacteriati</taxon>
        <taxon>Methanobacteriota</taxon>
        <taxon>Stenosarchaea group</taxon>
        <taxon>Halobacteria</taxon>
        <taxon>Halobacteriales</taxon>
        <taxon>Haloarculaceae</taxon>
        <taxon>Haloarcula</taxon>
    </lineage>
</organism>
<comment type="caution">
    <text evidence="1">The sequence shown here is derived from an EMBL/GenBank/DDBJ whole genome shotgun (WGS) entry which is preliminary data.</text>
</comment>
<keyword evidence="2" id="KW-1185">Reference proteome</keyword>
<dbReference type="AlphaFoldDB" id="A0A8J7Y500"/>
<gene>
    <name evidence="1" type="ORF">KTS45_10385</name>
</gene>
<dbReference type="OrthoDB" id="342895at2157"/>
<reference evidence="1 2" key="1">
    <citation type="submission" date="2021-06" db="EMBL/GenBank/DDBJ databases">
        <title>New haloarchaea isolates fom saline soil.</title>
        <authorList>
            <person name="Duran-Viseras A."/>
            <person name="Sanchez-Porro C.S."/>
            <person name="Ventosa A."/>
        </authorList>
    </citation>
    <scope>NUCLEOTIDE SEQUENCE [LARGE SCALE GENOMIC DNA]</scope>
    <source>
        <strain evidence="1 2">JCM 183640</strain>
    </source>
</reference>
<protein>
    <submittedName>
        <fullName evidence="1">Uncharacterized protein</fullName>
    </submittedName>
</protein>